<dbReference type="NCBIfam" id="TIGR03860">
    <property type="entry name" value="FMN_nitrolo"/>
    <property type="match status" value="1"/>
</dbReference>
<evidence type="ECO:0000313" key="9">
    <source>
        <dbReference type="Proteomes" id="UP000057737"/>
    </source>
</evidence>
<feature type="binding site" evidence="6">
    <location>
        <position position="152"/>
    </location>
    <ligand>
        <name>FMN</name>
        <dbReference type="ChEBI" id="CHEBI:58210"/>
    </ligand>
</feature>
<dbReference type="AlphaFoldDB" id="A0A109JGI9"/>
<accession>A0A109JGI9</accession>
<feature type="domain" description="Luciferase-like" evidence="7">
    <location>
        <begin position="20"/>
        <end position="386"/>
    </location>
</feature>
<keyword evidence="1 6" id="KW-0285">Flavoprotein</keyword>
<dbReference type="InterPro" id="IPR011251">
    <property type="entry name" value="Luciferase-like_dom"/>
</dbReference>
<organism evidence="8 9">
    <name type="scientific">Bradyrhizobium macuxiense</name>
    <dbReference type="NCBI Taxonomy" id="1755647"/>
    <lineage>
        <taxon>Bacteria</taxon>
        <taxon>Pseudomonadati</taxon>
        <taxon>Pseudomonadota</taxon>
        <taxon>Alphaproteobacteria</taxon>
        <taxon>Hyphomicrobiales</taxon>
        <taxon>Nitrobacteraceae</taxon>
        <taxon>Bradyrhizobium</taxon>
    </lineage>
</organism>
<evidence type="ECO:0000259" key="7">
    <source>
        <dbReference type="Pfam" id="PF00296"/>
    </source>
</evidence>
<feature type="binding site" evidence="6">
    <location>
        <position position="59"/>
    </location>
    <ligand>
        <name>FMN</name>
        <dbReference type="ChEBI" id="CHEBI:58210"/>
    </ligand>
</feature>
<sequence>MHRAGEKLRLGAFFNPTGHHVASWRHAQSQADAGVNFEHYVEIAQTAERAKMDMVFLADNVAVREAHPEALARSAQYIANMEPITLLSALAAKTTRIGLVATASTSFNEPYHVARKFASIDHISKGRAGWNLVTSALTAEAYNFSRDEHYEHGVRYDRAREFAQVVVGLWNSWEEDAFIRDKETGSFLDPTKMHRLDHKGKWFSVRGPLNIPRTPQGRPVIVQAGGSDDMVQLAAEFAEVIFCAPQTLDQGRRLYAQLKERMAEHGRHPDEMKIMPGLSVIVGRTLDEALEKQEHLDSLTHPIVAREILSLVLGGADLSSYSMDDPMPELVPSKTGGQGHFNSVMEVARQGKLTLRQTAQMVAGARGKFAVRGTPQQVADIMEEWFRSEACDGFNVMPPYLPGALDDFVELVIPELQKRGLFRTEYEGKTLRENLGLKRPENGHRGKPA</sequence>
<keyword evidence="9" id="KW-1185">Reference proteome</keyword>
<protein>
    <submittedName>
        <fullName evidence="8">Nitrilotriacetate monooxygenase</fullName>
    </submittedName>
</protein>
<comment type="similarity">
    <text evidence="5">Belongs to the NtaA/SnaA/DszA monooxygenase family.</text>
</comment>
<dbReference type="Proteomes" id="UP000057737">
    <property type="component" value="Unassembled WGS sequence"/>
</dbReference>
<dbReference type="OrthoDB" id="9779442at2"/>
<feature type="binding site" evidence="6">
    <location>
        <position position="156"/>
    </location>
    <ligand>
        <name>FMN</name>
        <dbReference type="ChEBI" id="CHEBI:58210"/>
    </ligand>
</feature>
<dbReference type="RefSeq" id="WP_066513541.1">
    <property type="nucleotide sequence ID" value="NZ_LNCU01000107.1"/>
</dbReference>
<dbReference type="PIRSF" id="PIRSF000337">
    <property type="entry name" value="NTA_MOA"/>
    <property type="match status" value="1"/>
</dbReference>
<dbReference type="PANTHER" id="PTHR30011">
    <property type="entry name" value="ALKANESULFONATE MONOOXYGENASE-RELATED"/>
    <property type="match status" value="1"/>
</dbReference>
<dbReference type="GO" id="GO:0004497">
    <property type="term" value="F:monooxygenase activity"/>
    <property type="evidence" value="ECO:0007669"/>
    <property type="project" value="UniProtKB-KW"/>
</dbReference>
<dbReference type="EMBL" id="LNCU01000107">
    <property type="protein sequence ID" value="KWV48513.1"/>
    <property type="molecule type" value="Genomic_DNA"/>
</dbReference>
<dbReference type="GO" id="GO:0016705">
    <property type="term" value="F:oxidoreductase activity, acting on paired donors, with incorporation or reduction of molecular oxygen"/>
    <property type="evidence" value="ECO:0007669"/>
    <property type="project" value="InterPro"/>
</dbReference>
<dbReference type="CDD" id="cd01095">
    <property type="entry name" value="Nitrilotriacetate_monoxgenase"/>
    <property type="match status" value="1"/>
</dbReference>
<evidence type="ECO:0000256" key="3">
    <source>
        <dbReference type="ARBA" id="ARBA00023002"/>
    </source>
</evidence>
<name>A0A109JGI9_9BRAD</name>
<evidence type="ECO:0000256" key="2">
    <source>
        <dbReference type="ARBA" id="ARBA00022643"/>
    </source>
</evidence>
<dbReference type="Gene3D" id="3.20.20.30">
    <property type="entry name" value="Luciferase-like domain"/>
    <property type="match status" value="1"/>
</dbReference>
<dbReference type="InterPro" id="IPR036661">
    <property type="entry name" value="Luciferase-like_sf"/>
</dbReference>
<proteinExistence type="inferred from homology"/>
<evidence type="ECO:0000256" key="4">
    <source>
        <dbReference type="ARBA" id="ARBA00023033"/>
    </source>
</evidence>
<dbReference type="InterPro" id="IPR051260">
    <property type="entry name" value="Diverse_substr_monoxygenases"/>
</dbReference>
<evidence type="ECO:0000256" key="1">
    <source>
        <dbReference type="ARBA" id="ARBA00022630"/>
    </source>
</evidence>
<keyword evidence="4 8" id="KW-0503">Monooxygenase</keyword>
<dbReference type="PANTHER" id="PTHR30011:SF16">
    <property type="entry name" value="C2H2 FINGER DOMAIN TRANSCRIPTION FACTOR (EUROFUNG)-RELATED"/>
    <property type="match status" value="1"/>
</dbReference>
<keyword evidence="3" id="KW-0560">Oxidoreductase</keyword>
<feature type="binding site" evidence="6">
    <location>
        <position position="102"/>
    </location>
    <ligand>
        <name>FMN</name>
        <dbReference type="ChEBI" id="CHEBI:58210"/>
    </ligand>
</feature>
<dbReference type="InterPro" id="IPR016215">
    <property type="entry name" value="NTA_MOA"/>
</dbReference>
<feature type="binding site" evidence="6">
    <location>
        <position position="227"/>
    </location>
    <ligand>
        <name>FMN</name>
        <dbReference type="ChEBI" id="CHEBI:58210"/>
    </ligand>
</feature>
<dbReference type="SUPFAM" id="SSF51679">
    <property type="entry name" value="Bacterial luciferase-like"/>
    <property type="match status" value="1"/>
</dbReference>
<gene>
    <name evidence="8" type="ORF">AS156_18775</name>
</gene>
<evidence type="ECO:0000256" key="5">
    <source>
        <dbReference type="ARBA" id="ARBA00033748"/>
    </source>
</evidence>
<evidence type="ECO:0000256" key="6">
    <source>
        <dbReference type="PIRSR" id="PIRSR000337-1"/>
    </source>
</evidence>
<reference evidence="8 9" key="1">
    <citation type="submission" date="2015-11" db="EMBL/GenBank/DDBJ databases">
        <title>Draft Genome Sequence of the Strain BR 10303 (Bradyrhizobium sp.) isolated from nodules of Centrolobium paraense.</title>
        <authorList>
            <person name="Zelli J.E."/>
            <person name="Simoes-Araujo J.L."/>
            <person name="Barauna A.C."/>
            <person name="Silva K."/>
        </authorList>
    </citation>
    <scope>NUCLEOTIDE SEQUENCE [LARGE SCALE GENOMIC DNA]</scope>
    <source>
        <strain evidence="8 9">BR 10303</strain>
    </source>
</reference>
<keyword evidence="2 6" id="KW-0288">FMN</keyword>
<dbReference type="Pfam" id="PF00296">
    <property type="entry name" value="Bac_luciferase"/>
    <property type="match status" value="1"/>
</dbReference>
<evidence type="ECO:0000313" key="8">
    <source>
        <dbReference type="EMBL" id="KWV48513.1"/>
    </source>
</evidence>
<comment type="caution">
    <text evidence="8">The sequence shown here is derived from an EMBL/GenBank/DDBJ whole genome shotgun (WGS) entry which is preliminary data.</text>
</comment>